<evidence type="ECO:0000313" key="3">
    <source>
        <dbReference type="Proteomes" id="UP001204142"/>
    </source>
</evidence>
<sequence length="134" mass="16151">MDTQIDQILELRRLRTRIQRRTLHIERVKHDAVELQVDQCQTRLHEIQEKRLEHKKNMFGELKLGLATGLDMLRYQQNSHNWLKKQHGMYVELRGARESLLQAKASVIQEEVKLCEFQKKEMKIEEWINGESRF</sequence>
<comment type="caution">
    <text evidence="2">The sequence shown here is derived from an EMBL/GenBank/DDBJ whole genome shotgun (WGS) entry which is preliminary data.</text>
</comment>
<keyword evidence="1" id="KW-0175">Coiled coil</keyword>
<dbReference type="Proteomes" id="UP001204142">
    <property type="component" value="Unassembled WGS sequence"/>
</dbReference>
<dbReference type="RefSeq" id="WP_256763232.1">
    <property type="nucleotide sequence ID" value="NZ_JANIGO010000001.1"/>
</dbReference>
<evidence type="ECO:0000313" key="2">
    <source>
        <dbReference type="EMBL" id="MCQ8895552.1"/>
    </source>
</evidence>
<dbReference type="EMBL" id="JANIGO010000001">
    <property type="protein sequence ID" value="MCQ8895552.1"/>
    <property type="molecule type" value="Genomic_DNA"/>
</dbReference>
<evidence type="ECO:0008006" key="4">
    <source>
        <dbReference type="Google" id="ProtNLM"/>
    </source>
</evidence>
<organism evidence="2 3">
    <name type="scientific">Limnobacter humi</name>
    <dbReference type="NCBI Taxonomy" id="1778671"/>
    <lineage>
        <taxon>Bacteria</taxon>
        <taxon>Pseudomonadati</taxon>
        <taxon>Pseudomonadota</taxon>
        <taxon>Betaproteobacteria</taxon>
        <taxon>Burkholderiales</taxon>
        <taxon>Burkholderiaceae</taxon>
        <taxon>Limnobacter</taxon>
    </lineage>
</organism>
<proteinExistence type="predicted"/>
<keyword evidence="3" id="KW-1185">Reference proteome</keyword>
<accession>A0ABT1WFM4</accession>
<reference evidence="2 3" key="1">
    <citation type="submission" date="2022-07" db="EMBL/GenBank/DDBJ databases">
        <authorList>
            <person name="Xamxidin M."/>
            <person name="Wu M."/>
        </authorList>
    </citation>
    <scope>NUCLEOTIDE SEQUENCE [LARGE SCALE GENOMIC DNA]</scope>
    <source>
        <strain evidence="2 3">NBRC 111650</strain>
    </source>
</reference>
<feature type="coiled-coil region" evidence="1">
    <location>
        <begin position="30"/>
        <end position="57"/>
    </location>
</feature>
<name>A0ABT1WFM4_9BURK</name>
<protein>
    <recommendedName>
        <fullName evidence="4">Flagellar FliJ protein</fullName>
    </recommendedName>
</protein>
<gene>
    <name evidence="2" type="ORF">NQT62_03735</name>
</gene>
<evidence type="ECO:0000256" key="1">
    <source>
        <dbReference type="SAM" id="Coils"/>
    </source>
</evidence>